<dbReference type="Proteomes" id="UP000694720">
    <property type="component" value="Unplaced"/>
</dbReference>
<dbReference type="AlphaFoldDB" id="A0A8D1A9N1"/>
<evidence type="ECO:0000256" key="8">
    <source>
        <dbReference type="ARBA" id="ARBA00023159"/>
    </source>
</evidence>
<evidence type="ECO:0000259" key="14">
    <source>
        <dbReference type="PROSITE" id="PS51843"/>
    </source>
</evidence>
<dbReference type="Ensembl" id="ENSSSCT00035063590.1">
    <property type="protein sequence ID" value="ENSSSCP00035025736.1"/>
    <property type="gene ID" value="ENSSSCG00035047742.1"/>
</dbReference>
<feature type="region of interest" description="Disordered" evidence="12">
    <location>
        <begin position="168"/>
        <end position="213"/>
    </location>
</feature>
<feature type="compositionally biased region" description="Low complexity" evidence="12">
    <location>
        <begin position="172"/>
        <end position="196"/>
    </location>
</feature>
<dbReference type="FunFam" id="1.10.565.10:FF:000139">
    <property type="entry name" value="Nr1h3 protein"/>
    <property type="match status" value="1"/>
</dbReference>
<dbReference type="PRINTS" id="PR00047">
    <property type="entry name" value="STROIDFINGER"/>
</dbReference>
<dbReference type="InterPro" id="IPR050234">
    <property type="entry name" value="Nuclear_hormone_rcpt_NR1"/>
</dbReference>
<feature type="region of interest" description="Disordered" evidence="12">
    <location>
        <begin position="1"/>
        <end position="77"/>
    </location>
</feature>
<keyword evidence="8" id="KW-0010">Activator</keyword>
<dbReference type="InterPro" id="IPR001628">
    <property type="entry name" value="Znf_hrmn_rcpt"/>
</dbReference>
<dbReference type="PRINTS" id="PR00398">
    <property type="entry name" value="STRDHORMONER"/>
</dbReference>
<dbReference type="PANTHER" id="PTHR24082">
    <property type="entry name" value="NUCLEAR HORMONE RECEPTOR"/>
    <property type="match status" value="1"/>
</dbReference>
<feature type="compositionally biased region" description="Low complexity" evidence="12">
    <location>
        <begin position="1"/>
        <end position="14"/>
    </location>
</feature>
<dbReference type="SUPFAM" id="SSF57716">
    <property type="entry name" value="Glucocorticoid receptor-like (DNA-binding domain)"/>
    <property type="match status" value="1"/>
</dbReference>
<evidence type="ECO:0000256" key="1">
    <source>
        <dbReference type="ARBA" id="ARBA00008092"/>
    </source>
</evidence>
<evidence type="ECO:0000256" key="12">
    <source>
        <dbReference type="SAM" id="MobiDB-lite"/>
    </source>
</evidence>
<keyword evidence="10" id="KW-0675">Receptor</keyword>
<evidence type="ECO:0000313" key="16">
    <source>
        <dbReference type="Proteomes" id="UP000694720"/>
    </source>
</evidence>
<dbReference type="GO" id="GO:0008270">
    <property type="term" value="F:zinc ion binding"/>
    <property type="evidence" value="ECO:0007669"/>
    <property type="project" value="UniProtKB-KW"/>
</dbReference>
<feature type="domain" description="NR LBD" evidence="14">
    <location>
        <begin position="220"/>
        <end position="467"/>
    </location>
</feature>
<keyword evidence="4" id="KW-0862">Zinc</keyword>
<dbReference type="PANTHER" id="PTHR24082:SF316">
    <property type="entry name" value="OXYSTEROLS RECEPTOR LXR-BETA"/>
    <property type="match status" value="1"/>
</dbReference>
<keyword evidence="11" id="KW-0539">Nucleus</keyword>
<dbReference type="Proteomes" id="UP000694722">
    <property type="component" value="Unplaced"/>
</dbReference>
<feature type="domain" description="Nuclear receptor" evidence="13">
    <location>
        <begin position="83"/>
        <end position="160"/>
    </location>
</feature>
<dbReference type="PROSITE" id="PS51843">
    <property type="entry name" value="NR_LBD"/>
    <property type="match status" value="1"/>
</dbReference>
<dbReference type="InterPro" id="IPR000536">
    <property type="entry name" value="Nucl_hrmn_rcpt_lig-bd"/>
</dbReference>
<dbReference type="GO" id="GO:0043565">
    <property type="term" value="F:sequence-specific DNA binding"/>
    <property type="evidence" value="ECO:0007669"/>
    <property type="project" value="InterPro"/>
</dbReference>
<keyword evidence="5" id="KW-0832">Ubl conjugation</keyword>
<keyword evidence="6" id="KW-0805">Transcription regulation</keyword>
<comment type="similarity">
    <text evidence="1">Belongs to the nuclear hormone receptor family. NR1 subfamily.</text>
</comment>
<evidence type="ECO:0000259" key="13">
    <source>
        <dbReference type="PROSITE" id="PS51030"/>
    </source>
</evidence>
<dbReference type="InterPro" id="IPR013088">
    <property type="entry name" value="Znf_NHR/GATA"/>
</dbReference>
<dbReference type="Proteomes" id="UP000694727">
    <property type="component" value="Unplaced"/>
</dbReference>
<dbReference type="PROSITE" id="PS00031">
    <property type="entry name" value="NUCLEAR_REC_DBD_1"/>
    <property type="match status" value="1"/>
</dbReference>
<evidence type="ECO:0000256" key="2">
    <source>
        <dbReference type="ARBA" id="ARBA00022723"/>
    </source>
</evidence>
<dbReference type="InterPro" id="IPR035500">
    <property type="entry name" value="NHR-like_dom_sf"/>
</dbReference>
<dbReference type="Gene3D" id="1.10.565.10">
    <property type="entry name" value="Retinoid X Receptor"/>
    <property type="match status" value="1"/>
</dbReference>
<dbReference type="FunFam" id="3.30.50.10:FF:000017">
    <property type="entry name" value="Oxysterols receptor LXR-alpha isoform 1"/>
    <property type="match status" value="1"/>
</dbReference>
<keyword evidence="7" id="KW-0238">DNA-binding</keyword>
<feature type="compositionally biased region" description="Gly residues" evidence="12">
    <location>
        <begin position="197"/>
        <end position="213"/>
    </location>
</feature>
<dbReference type="Gene3D" id="3.30.50.10">
    <property type="entry name" value="Erythroid Transcription Factor GATA-1, subunit A"/>
    <property type="match status" value="1"/>
</dbReference>
<dbReference type="SUPFAM" id="SSF48508">
    <property type="entry name" value="Nuclear receptor ligand-binding domain"/>
    <property type="match status" value="1"/>
</dbReference>
<sequence>MSTPTTSSLDTPLPGGNGPLQPSTLSSSSDGKEDGPEPLPGGADPDVPSTDGAGSASVVVILDPAEEPERKRKKGPAPKMLGDELCQVCGDTASGFHYNVLSCEGCKGFFRRSVIRGGAGRYACRGGGTCQMDAFMRRKCQQCRLRKCKEAGMREQCVLSKEQIRKKKIRKQQQQQQQQSSPTAPGVSSGSASGPGASPGGSDGGGQGSGEGEGIQLTAAQELMIQQLVAAQLQCNKRSFSDQPKVTPWPLGADPQSRDARQQRFAHFTELAIISVQEIVDFAKQVPGFLQLGREDQIALLKASTIEIMLLETARRYNHETECITFLKDFTYSKDDFHRAGGVHQPHLRVLAGHAAPGPGRRRVRPAHRHQHLLGRPAQRAGAQPGGGSAAALCGRAAFLHPHQEAAGPAAFPANADEARKPAHAQLRALRAGLRPAAAGQEAAAFAVRDLGRPRMRGCPPRPPTLQ</sequence>
<dbReference type="InterPro" id="IPR023257">
    <property type="entry name" value="Liver_X_rcpt"/>
</dbReference>
<dbReference type="PROSITE" id="PS51030">
    <property type="entry name" value="NUCLEAR_REC_DBD_2"/>
    <property type="match status" value="1"/>
</dbReference>
<name>A0A8D1A9N1_PIG</name>
<protein>
    <submittedName>
        <fullName evidence="15">Nuclear receptor subfamily 1 group H member 2</fullName>
    </submittedName>
</protein>
<dbReference type="InterPro" id="IPR001723">
    <property type="entry name" value="Nuclear_hrmn_rcpt"/>
</dbReference>
<accession>A0A8D1A9N1</accession>
<evidence type="ECO:0000256" key="6">
    <source>
        <dbReference type="ARBA" id="ARBA00023015"/>
    </source>
</evidence>
<dbReference type="GO" id="GO:0006629">
    <property type="term" value="P:lipid metabolic process"/>
    <property type="evidence" value="ECO:0007669"/>
    <property type="project" value="InterPro"/>
</dbReference>
<dbReference type="Ensembl" id="ENSSSCT00040011930.1">
    <property type="protein sequence ID" value="ENSSSCP00040004486.1"/>
    <property type="gene ID" value="ENSSSCG00040009172.1"/>
</dbReference>
<evidence type="ECO:0000256" key="3">
    <source>
        <dbReference type="ARBA" id="ARBA00022771"/>
    </source>
</evidence>
<keyword evidence="3" id="KW-0863">Zinc-finger</keyword>
<evidence type="ECO:0000256" key="11">
    <source>
        <dbReference type="ARBA" id="ARBA00023242"/>
    </source>
</evidence>
<proteinExistence type="inferred from homology"/>
<evidence type="ECO:0000256" key="9">
    <source>
        <dbReference type="ARBA" id="ARBA00023163"/>
    </source>
</evidence>
<organism evidence="15 16">
    <name type="scientific">Sus scrofa</name>
    <name type="common">Pig</name>
    <dbReference type="NCBI Taxonomy" id="9823"/>
    <lineage>
        <taxon>Eukaryota</taxon>
        <taxon>Metazoa</taxon>
        <taxon>Chordata</taxon>
        <taxon>Craniata</taxon>
        <taxon>Vertebrata</taxon>
        <taxon>Euteleostomi</taxon>
        <taxon>Mammalia</taxon>
        <taxon>Eutheria</taxon>
        <taxon>Laurasiatheria</taxon>
        <taxon>Artiodactyla</taxon>
        <taxon>Suina</taxon>
        <taxon>Suidae</taxon>
        <taxon>Sus</taxon>
    </lineage>
</organism>
<evidence type="ECO:0000256" key="5">
    <source>
        <dbReference type="ARBA" id="ARBA00022843"/>
    </source>
</evidence>
<keyword evidence="9" id="KW-0804">Transcription</keyword>
<dbReference type="PRINTS" id="PR02034">
    <property type="entry name" value="LIVERXRECPTR"/>
</dbReference>
<evidence type="ECO:0000256" key="7">
    <source>
        <dbReference type="ARBA" id="ARBA00023125"/>
    </source>
</evidence>
<evidence type="ECO:0000313" key="15">
    <source>
        <dbReference type="Ensembl" id="ENSSSCP00035025736.1"/>
    </source>
</evidence>
<dbReference type="Ensembl" id="ENSSSCT00025098184.1">
    <property type="protein sequence ID" value="ENSSSCP00025043166.1"/>
    <property type="gene ID" value="ENSSSCG00025071386.1"/>
</dbReference>
<dbReference type="Pfam" id="PF00105">
    <property type="entry name" value="zf-C4"/>
    <property type="match status" value="1"/>
</dbReference>
<gene>
    <name evidence="15" type="primary">NR1H2</name>
</gene>
<feature type="compositionally biased region" description="Polar residues" evidence="12">
    <location>
        <begin position="20"/>
        <end position="29"/>
    </location>
</feature>
<dbReference type="GO" id="GO:0004879">
    <property type="term" value="F:nuclear receptor activity"/>
    <property type="evidence" value="ECO:0007669"/>
    <property type="project" value="InterPro"/>
</dbReference>
<keyword evidence="2" id="KW-0479">Metal-binding</keyword>
<evidence type="ECO:0000256" key="10">
    <source>
        <dbReference type="ARBA" id="ARBA00023170"/>
    </source>
</evidence>
<reference evidence="15" key="1">
    <citation type="submission" date="2025-05" db="UniProtKB">
        <authorList>
            <consortium name="Ensembl"/>
        </authorList>
    </citation>
    <scope>IDENTIFICATION</scope>
</reference>
<dbReference type="SMART" id="SM00399">
    <property type="entry name" value="ZnF_C4"/>
    <property type="match status" value="1"/>
</dbReference>
<dbReference type="Pfam" id="PF00104">
    <property type="entry name" value="Hormone_recep"/>
    <property type="match status" value="1"/>
</dbReference>
<evidence type="ECO:0000256" key="4">
    <source>
        <dbReference type="ARBA" id="ARBA00022833"/>
    </source>
</evidence>